<dbReference type="InterPro" id="IPR029063">
    <property type="entry name" value="SAM-dependent_MTases_sf"/>
</dbReference>
<dbReference type="AlphaFoldDB" id="A0A7G7MJ25"/>
<dbReference type="RefSeq" id="WP_185719615.1">
    <property type="nucleotide sequence ID" value="NZ_BAAAWI010000001.1"/>
</dbReference>
<dbReference type="GO" id="GO:0008757">
    <property type="term" value="F:S-adenosylmethionine-dependent methyltransferase activity"/>
    <property type="evidence" value="ECO:0007669"/>
    <property type="project" value="InterPro"/>
</dbReference>
<dbReference type="SUPFAM" id="SSF53335">
    <property type="entry name" value="S-adenosyl-L-methionine-dependent methyltransferases"/>
    <property type="match status" value="1"/>
</dbReference>
<dbReference type="GO" id="GO:0016137">
    <property type="term" value="P:glycoside metabolic process"/>
    <property type="evidence" value="ECO:0007669"/>
    <property type="project" value="UniProtKB-ARBA"/>
</dbReference>
<evidence type="ECO:0000313" key="3">
    <source>
        <dbReference type="Proteomes" id="UP000515728"/>
    </source>
</evidence>
<protein>
    <submittedName>
        <fullName evidence="2">Bifunctional PIG-L family deacetylase/class I SAM-dependent methyltransferase</fullName>
    </submittedName>
</protein>
<dbReference type="Proteomes" id="UP000515728">
    <property type="component" value="Chromosome"/>
</dbReference>
<name>A0A7G7MJ25_9PSEU</name>
<proteinExistence type="predicted"/>
<dbReference type="GO" id="GO:0016811">
    <property type="term" value="F:hydrolase activity, acting on carbon-nitrogen (but not peptide) bonds, in linear amides"/>
    <property type="evidence" value="ECO:0007669"/>
    <property type="project" value="TreeGrafter"/>
</dbReference>
<keyword evidence="1" id="KW-0862">Zinc</keyword>
<accession>A0A7G7MJ25</accession>
<organism evidence="2 3">
    <name type="scientific">Pseudonocardia petroleophila</name>
    <dbReference type="NCBI Taxonomy" id="37331"/>
    <lineage>
        <taxon>Bacteria</taxon>
        <taxon>Bacillati</taxon>
        <taxon>Actinomycetota</taxon>
        <taxon>Actinomycetes</taxon>
        <taxon>Pseudonocardiales</taxon>
        <taxon>Pseudonocardiaceae</taxon>
        <taxon>Pseudonocardia</taxon>
    </lineage>
</organism>
<dbReference type="Gene3D" id="3.40.50.150">
    <property type="entry name" value="Vaccinia Virus protein VP39"/>
    <property type="match status" value="1"/>
</dbReference>
<dbReference type="PANTHER" id="PTHR12993">
    <property type="entry name" value="N-ACETYLGLUCOSAMINYL-PHOSPHATIDYLINOSITOL DE-N-ACETYLASE-RELATED"/>
    <property type="match status" value="1"/>
</dbReference>
<dbReference type="PANTHER" id="PTHR12993:SF29">
    <property type="entry name" value="BLR3841 PROTEIN"/>
    <property type="match status" value="1"/>
</dbReference>
<dbReference type="InterPro" id="IPR008715">
    <property type="entry name" value="SAM-MeTfrase_NodS-like"/>
</dbReference>
<dbReference type="InterPro" id="IPR003737">
    <property type="entry name" value="GlcNAc_PI_deacetylase-related"/>
</dbReference>
<evidence type="ECO:0000256" key="1">
    <source>
        <dbReference type="ARBA" id="ARBA00022833"/>
    </source>
</evidence>
<keyword evidence="2" id="KW-0489">Methyltransferase</keyword>
<dbReference type="Pfam" id="PF02585">
    <property type="entry name" value="PIG-L"/>
    <property type="match status" value="1"/>
</dbReference>
<gene>
    <name evidence="2" type="ORF">H6H00_01635</name>
</gene>
<keyword evidence="3" id="KW-1185">Reference proteome</keyword>
<dbReference type="SUPFAM" id="SSF102588">
    <property type="entry name" value="LmbE-like"/>
    <property type="match status" value="1"/>
</dbReference>
<dbReference type="Pfam" id="PF05401">
    <property type="entry name" value="NodS"/>
    <property type="match status" value="1"/>
</dbReference>
<sequence>MRPVTPPSAWLRDPPPRPLDPAALGGRVVVVAAHPDDETLGAAGLMRAVHAAGGRLELVVATDGEAAFPDLDGPARTALAATRRRETDDALAALGLAGVPVHRLGMPDSALDADALTAALEPLLRDADAWVAPWTGDPHPDHAAAGHAAAAAAPVTATGWGYPIWMWAWLQADDPSVPWAHARAHHLDDAARAAKRRALDCYASQTGGPEPVVPPEVLAHFGTGTEILFRTPRAGSAPRERFDALYSGDDGDPWATRSSWYERRKRAVLLASLPRERYRHAAEPACGTGALTAELAARCDRLDVSDFSDAAVASARAAGVSAIRAALPDADALPGGLDLAVVSEVLYYLDDAVLAATVDRLADAVVPGGDVVIAHWRGWPAEAPRDADATHRVLLDDPRFVPLVTHVDEDFLLHVLRRA</sequence>
<dbReference type="GO" id="GO:0009312">
    <property type="term" value="P:oligosaccharide biosynthetic process"/>
    <property type="evidence" value="ECO:0007669"/>
    <property type="project" value="InterPro"/>
</dbReference>
<dbReference type="Gene3D" id="3.40.50.10320">
    <property type="entry name" value="LmbE-like"/>
    <property type="match status" value="1"/>
</dbReference>
<keyword evidence="2" id="KW-0808">Transferase</keyword>
<reference evidence="2 3" key="1">
    <citation type="submission" date="2020-08" db="EMBL/GenBank/DDBJ databases">
        <authorList>
            <person name="Mo P."/>
        </authorList>
    </citation>
    <scope>NUCLEOTIDE SEQUENCE [LARGE SCALE GENOMIC DNA]</scope>
    <source>
        <strain evidence="2 3">CGMCC 4.1532</strain>
    </source>
</reference>
<dbReference type="GO" id="GO:0032259">
    <property type="term" value="P:methylation"/>
    <property type="evidence" value="ECO:0007669"/>
    <property type="project" value="UniProtKB-KW"/>
</dbReference>
<dbReference type="InterPro" id="IPR024078">
    <property type="entry name" value="LmbE-like_dom_sf"/>
</dbReference>
<dbReference type="EMBL" id="CP060131">
    <property type="protein sequence ID" value="QNG52786.1"/>
    <property type="molecule type" value="Genomic_DNA"/>
</dbReference>
<dbReference type="KEGG" id="ppel:H6H00_01635"/>
<evidence type="ECO:0000313" key="2">
    <source>
        <dbReference type="EMBL" id="QNG52786.1"/>
    </source>
</evidence>